<evidence type="ECO:0000256" key="7">
    <source>
        <dbReference type="SAM" id="MobiDB-lite"/>
    </source>
</evidence>
<evidence type="ECO:0000256" key="8">
    <source>
        <dbReference type="SAM" id="Phobius"/>
    </source>
</evidence>
<keyword evidence="6" id="KW-0046">Antibiotic resistance</keyword>
<feature type="region of interest" description="Disordered" evidence="7">
    <location>
        <begin position="163"/>
        <end position="196"/>
    </location>
</feature>
<evidence type="ECO:0000256" key="5">
    <source>
        <dbReference type="ARBA" id="ARBA00023136"/>
    </source>
</evidence>
<sequence length="196" mass="19291">MRFLPLTVAIWLVAPRATRLCVRYGTERVMTAGYAVSGAALLGLVLLGTDSGFAVFAALSMALGAGMGASIGPTQLAGVAALPVQRSGLASACISTTRQLGTSMGVAVLGLVIAHHAGTDAAAPGYAEGFVRGLHHSGVAAGAATLAAAVLVAVHGYRRRDPGPIEAGRARTPAPAASGAVTPDAAGDVPDAEALG</sequence>
<keyword evidence="2" id="KW-0813">Transport</keyword>
<keyword evidence="4 8" id="KW-1133">Transmembrane helix</keyword>
<dbReference type="RefSeq" id="WP_120684905.1">
    <property type="nucleotide sequence ID" value="NZ_RBAL01000031.1"/>
</dbReference>
<dbReference type="OrthoDB" id="9781469at2"/>
<dbReference type="AlphaFoldDB" id="A0A3A9YJ49"/>
<evidence type="ECO:0000256" key="1">
    <source>
        <dbReference type="ARBA" id="ARBA00004141"/>
    </source>
</evidence>
<keyword evidence="3 8" id="KW-0812">Transmembrane</keyword>
<name>A0A3A9YJ49_9ACTN</name>
<feature type="transmembrane region" description="Helical" evidence="8">
    <location>
        <begin position="29"/>
        <end position="47"/>
    </location>
</feature>
<dbReference type="InterPro" id="IPR036259">
    <property type="entry name" value="MFS_trans_sf"/>
</dbReference>
<dbReference type="EMBL" id="RBAL01000031">
    <property type="protein sequence ID" value="RKN36773.1"/>
    <property type="molecule type" value="Genomic_DNA"/>
</dbReference>
<evidence type="ECO:0000313" key="9">
    <source>
        <dbReference type="EMBL" id="RKN36773.1"/>
    </source>
</evidence>
<dbReference type="SUPFAM" id="SSF103473">
    <property type="entry name" value="MFS general substrate transporter"/>
    <property type="match status" value="1"/>
</dbReference>
<reference evidence="9 10" key="1">
    <citation type="journal article" date="2014" name="Int. J. Syst. Evol. Microbiol.">
        <title>Streptomyces hoynatensis sp. nov., isolated from deep marine sediment.</title>
        <authorList>
            <person name="Veyisoglu A."/>
            <person name="Sahin N."/>
        </authorList>
    </citation>
    <scope>NUCLEOTIDE SEQUENCE [LARGE SCALE GENOMIC DNA]</scope>
    <source>
        <strain evidence="9 10">KCTC 29097</strain>
    </source>
</reference>
<evidence type="ECO:0000256" key="3">
    <source>
        <dbReference type="ARBA" id="ARBA00022692"/>
    </source>
</evidence>
<dbReference type="PANTHER" id="PTHR42718:SF9">
    <property type="entry name" value="MAJOR FACILITATOR SUPERFAMILY MULTIDRUG TRANSPORTER MFSC"/>
    <property type="match status" value="1"/>
</dbReference>
<evidence type="ECO:0000256" key="4">
    <source>
        <dbReference type="ARBA" id="ARBA00022989"/>
    </source>
</evidence>
<dbReference type="Proteomes" id="UP000272474">
    <property type="component" value="Unassembled WGS sequence"/>
</dbReference>
<evidence type="ECO:0000256" key="2">
    <source>
        <dbReference type="ARBA" id="ARBA00022448"/>
    </source>
</evidence>
<comment type="subcellular location">
    <subcellularLocation>
        <location evidence="1">Membrane</location>
        <topology evidence="1">Multi-pass membrane protein</topology>
    </subcellularLocation>
</comment>
<dbReference type="PANTHER" id="PTHR42718">
    <property type="entry name" value="MAJOR FACILITATOR SUPERFAMILY MULTIDRUG TRANSPORTER MFSC"/>
    <property type="match status" value="1"/>
</dbReference>
<feature type="transmembrane region" description="Helical" evidence="8">
    <location>
        <begin position="54"/>
        <end position="72"/>
    </location>
</feature>
<keyword evidence="10" id="KW-1185">Reference proteome</keyword>
<evidence type="ECO:0000256" key="6">
    <source>
        <dbReference type="ARBA" id="ARBA00023251"/>
    </source>
</evidence>
<evidence type="ECO:0000313" key="10">
    <source>
        <dbReference type="Proteomes" id="UP000272474"/>
    </source>
</evidence>
<dbReference type="GO" id="GO:0016020">
    <property type="term" value="C:membrane"/>
    <property type="evidence" value="ECO:0007669"/>
    <property type="project" value="UniProtKB-SubCell"/>
</dbReference>
<evidence type="ECO:0008006" key="11">
    <source>
        <dbReference type="Google" id="ProtNLM"/>
    </source>
</evidence>
<keyword evidence="5 8" id="KW-0472">Membrane</keyword>
<dbReference type="Gene3D" id="1.20.1250.20">
    <property type="entry name" value="MFS general substrate transporter like domains"/>
    <property type="match status" value="1"/>
</dbReference>
<protein>
    <recommendedName>
        <fullName evidence="11">MFS transporter</fullName>
    </recommendedName>
</protein>
<accession>A0A3A9YJ49</accession>
<comment type="caution">
    <text evidence="9">The sequence shown here is derived from an EMBL/GenBank/DDBJ whole genome shotgun (WGS) entry which is preliminary data.</text>
</comment>
<feature type="transmembrane region" description="Helical" evidence="8">
    <location>
        <begin position="134"/>
        <end position="154"/>
    </location>
</feature>
<dbReference type="GO" id="GO:0046677">
    <property type="term" value="P:response to antibiotic"/>
    <property type="evidence" value="ECO:0007669"/>
    <property type="project" value="UniProtKB-KW"/>
</dbReference>
<gene>
    <name evidence="9" type="ORF">D7294_29640</name>
</gene>
<organism evidence="9 10">
    <name type="scientific">Streptomyces hoynatensis</name>
    <dbReference type="NCBI Taxonomy" id="1141874"/>
    <lineage>
        <taxon>Bacteria</taxon>
        <taxon>Bacillati</taxon>
        <taxon>Actinomycetota</taxon>
        <taxon>Actinomycetes</taxon>
        <taxon>Kitasatosporales</taxon>
        <taxon>Streptomycetaceae</taxon>
        <taxon>Streptomyces</taxon>
    </lineage>
</organism>
<proteinExistence type="predicted"/>